<dbReference type="Gene3D" id="3.40.1790.10">
    <property type="entry name" value="Indigoidine synthase domain"/>
    <property type="match status" value="1"/>
</dbReference>
<dbReference type="GO" id="GO:0004730">
    <property type="term" value="F:pseudouridylate synthase activity"/>
    <property type="evidence" value="ECO:0007669"/>
    <property type="project" value="InterPro"/>
</dbReference>
<dbReference type="EMBL" id="CAFBPJ010000049">
    <property type="protein sequence ID" value="CAB5014946.1"/>
    <property type="molecule type" value="Genomic_DNA"/>
</dbReference>
<evidence type="ECO:0000256" key="5">
    <source>
        <dbReference type="ARBA" id="ARBA00023295"/>
    </source>
</evidence>
<evidence type="ECO:0000313" key="6">
    <source>
        <dbReference type="EMBL" id="CAB4716079.1"/>
    </source>
</evidence>
<reference evidence="8" key="1">
    <citation type="submission" date="2020-05" db="EMBL/GenBank/DDBJ databases">
        <authorList>
            <person name="Chiriac C."/>
            <person name="Salcher M."/>
            <person name="Ghai R."/>
            <person name="Kavagutti S V."/>
        </authorList>
    </citation>
    <scope>NUCLEOTIDE SEQUENCE</scope>
</reference>
<dbReference type="PANTHER" id="PTHR42909:SF1">
    <property type="entry name" value="CARBOHYDRATE KINASE PFKB DOMAIN-CONTAINING PROTEIN"/>
    <property type="match status" value="1"/>
</dbReference>
<organism evidence="8">
    <name type="scientific">freshwater metagenome</name>
    <dbReference type="NCBI Taxonomy" id="449393"/>
    <lineage>
        <taxon>unclassified sequences</taxon>
        <taxon>metagenomes</taxon>
        <taxon>ecological metagenomes</taxon>
    </lineage>
</organism>
<sequence length="300" mass="31700">MRINEEVRQALAEGRPVVALESTIVAHGMPRPTNIETALTVESIIRNEGAIPASVGLINGEIVCGLTQDELTFLAYADDVVKAQERDLARASFLGKSGATTVGATLFVANHFGIPVHVTGGIGGVAPDFSDTLDISADLLAIQKYACITVASGTKAFMDVKATLEYLETIGAPVAVWSQKTFPWFYSRDSGVAMEWSVNDPTEIAKAFLADQDLRGPSGMLLGVPLPEADALPEHQTKALIEEALARANSEGINGKRLTPYLLSAIYEISEGASLAANVALIKNNAYVGAQVARALSDSS</sequence>
<evidence type="ECO:0000256" key="3">
    <source>
        <dbReference type="ARBA" id="ARBA00023211"/>
    </source>
</evidence>
<dbReference type="AlphaFoldDB" id="A0A6J7QCV2"/>
<keyword evidence="3" id="KW-0464">Manganese</keyword>
<keyword evidence="2" id="KW-0378">Hydrolase</keyword>
<keyword evidence="5" id="KW-0326">Glycosidase</keyword>
<dbReference type="SUPFAM" id="SSF110581">
    <property type="entry name" value="Indigoidine synthase A-like"/>
    <property type="match status" value="1"/>
</dbReference>
<name>A0A6J7QCV2_9ZZZZ</name>
<dbReference type="GO" id="GO:0016798">
    <property type="term" value="F:hydrolase activity, acting on glycosyl bonds"/>
    <property type="evidence" value="ECO:0007669"/>
    <property type="project" value="UniProtKB-KW"/>
</dbReference>
<keyword evidence="1" id="KW-0479">Metal-binding</keyword>
<dbReference type="InterPro" id="IPR007342">
    <property type="entry name" value="PsuG"/>
</dbReference>
<dbReference type="InterPro" id="IPR022830">
    <property type="entry name" value="Indigdn_synthA-like"/>
</dbReference>
<dbReference type="HAMAP" id="MF_01876">
    <property type="entry name" value="PsiMP_glycosidase"/>
    <property type="match status" value="1"/>
</dbReference>
<evidence type="ECO:0000313" key="8">
    <source>
        <dbReference type="EMBL" id="CAB5014946.1"/>
    </source>
</evidence>
<accession>A0A6J7QCV2</accession>
<dbReference type="EMBL" id="CAEZZA010000001">
    <property type="protein sequence ID" value="CAB4735737.1"/>
    <property type="molecule type" value="Genomic_DNA"/>
</dbReference>
<gene>
    <name evidence="6" type="ORF">UFOPK2625_01271</name>
    <name evidence="7" type="ORF">UFOPK2809_00008</name>
    <name evidence="8" type="ORF">UFOPK4092_00597</name>
</gene>
<evidence type="ECO:0000256" key="2">
    <source>
        <dbReference type="ARBA" id="ARBA00022801"/>
    </source>
</evidence>
<evidence type="ECO:0000256" key="4">
    <source>
        <dbReference type="ARBA" id="ARBA00023239"/>
    </source>
</evidence>
<dbReference type="GO" id="GO:0005737">
    <property type="term" value="C:cytoplasm"/>
    <property type="evidence" value="ECO:0007669"/>
    <property type="project" value="TreeGrafter"/>
</dbReference>
<proteinExistence type="inferred from homology"/>
<evidence type="ECO:0000313" key="7">
    <source>
        <dbReference type="EMBL" id="CAB4735737.1"/>
    </source>
</evidence>
<dbReference type="Pfam" id="PF04227">
    <property type="entry name" value="Indigoidine_A"/>
    <property type="match status" value="1"/>
</dbReference>
<dbReference type="GO" id="GO:0046872">
    <property type="term" value="F:metal ion binding"/>
    <property type="evidence" value="ECO:0007669"/>
    <property type="project" value="UniProtKB-KW"/>
</dbReference>
<dbReference type="PANTHER" id="PTHR42909">
    <property type="entry name" value="ZGC:136858"/>
    <property type="match status" value="1"/>
</dbReference>
<keyword evidence="4" id="KW-0456">Lyase</keyword>
<evidence type="ECO:0000256" key="1">
    <source>
        <dbReference type="ARBA" id="ARBA00022723"/>
    </source>
</evidence>
<dbReference type="EMBL" id="CAEZXZ010000227">
    <property type="protein sequence ID" value="CAB4716079.1"/>
    <property type="molecule type" value="Genomic_DNA"/>
</dbReference>
<protein>
    <submittedName>
        <fullName evidence="8">Unannotated protein</fullName>
    </submittedName>
</protein>